<evidence type="ECO:0000256" key="2">
    <source>
        <dbReference type="ARBA" id="ARBA00022692"/>
    </source>
</evidence>
<keyword evidence="4 5" id="KW-0472">Membrane</keyword>
<feature type="transmembrane region" description="Helical" evidence="5">
    <location>
        <begin position="62"/>
        <end position="80"/>
    </location>
</feature>
<dbReference type="Pfam" id="PF03798">
    <property type="entry name" value="TRAM_LAG1_CLN8"/>
    <property type="match status" value="1"/>
</dbReference>
<feature type="transmembrane region" description="Helical" evidence="5">
    <location>
        <begin position="30"/>
        <end position="50"/>
    </location>
</feature>
<feature type="transmembrane region" description="Helical" evidence="5">
    <location>
        <begin position="7"/>
        <end position="24"/>
    </location>
</feature>
<name>A0ABM7NSG7_9VIRU</name>
<dbReference type="GeneID" id="80558309"/>
<keyword evidence="2 5" id="KW-0812">Transmembrane</keyword>
<dbReference type="InterPro" id="IPR006634">
    <property type="entry name" value="TLC-dom"/>
</dbReference>
<dbReference type="Proteomes" id="UP001321479">
    <property type="component" value="Segment"/>
</dbReference>
<proteinExistence type="predicted"/>
<evidence type="ECO:0000259" key="6">
    <source>
        <dbReference type="PROSITE" id="PS50922"/>
    </source>
</evidence>
<reference evidence="7 8" key="1">
    <citation type="submission" date="2021-02" db="EMBL/GenBank/DDBJ databases">
        <title>Cotonvirus japonicus, which uses Golgi apparatus of host cells for its virion factory, phylogenetically links tailed tupanvirus and icosahedral mimivirus.</title>
        <authorList>
            <person name="Takahashi H."/>
            <person name="Fukaya S."/>
            <person name="Song C."/>
            <person name="Murata K."/>
            <person name="Takemura M."/>
        </authorList>
    </citation>
    <scope>NUCLEOTIDE SEQUENCE [LARGE SCALE GENOMIC DNA]</scope>
</reference>
<evidence type="ECO:0000256" key="5">
    <source>
        <dbReference type="SAM" id="Phobius"/>
    </source>
</evidence>
<dbReference type="PANTHER" id="PTHR13439">
    <property type="entry name" value="CT120 PROTEIN"/>
    <property type="match status" value="1"/>
</dbReference>
<dbReference type="PROSITE" id="PS50922">
    <property type="entry name" value="TLC"/>
    <property type="match status" value="1"/>
</dbReference>
<comment type="subcellular location">
    <subcellularLocation>
        <location evidence="1">Membrane</location>
        <topology evidence="1">Multi-pass membrane protein</topology>
    </subcellularLocation>
</comment>
<feature type="domain" description="TLC" evidence="6">
    <location>
        <begin position="1"/>
        <end position="183"/>
    </location>
</feature>
<dbReference type="RefSeq" id="YP_010841712.1">
    <property type="nucleotide sequence ID" value="NC_079139.1"/>
</dbReference>
<evidence type="ECO:0000313" key="7">
    <source>
        <dbReference type="EMBL" id="BCS83104.1"/>
    </source>
</evidence>
<evidence type="ECO:0000256" key="3">
    <source>
        <dbReference type="ARBA" id="ARBA00022989"/>
    </source>
</evidence>
<protein>
    <submittedName>
        <fullName evidence="7">Membrane protein</fullName>
    </submittedName>
</protein>
<keyword evidence="3 5" id="KW-1133">Transmembrane helix</keyword>
<dbReference type="InterPro" id="IPR050846">
    <property type="entry name" value="TLCD"/>
</dbReference>
<dbReference type="EMBL" id="AP024483">
    <property type="protein sequence ID" value="BCS83104.1"/>
    <property type="molecule type" value="Genomic_DNA"/>
</dbReference>
<evidence type="ECO:0000313" key="8">
    <source>
        <dbReference type="Proteomes" id="UP001321479"/>
    </source>
</evidence>
<dbReference type="PANTHER" id="PTHR13439:SF0">
    <property type="entry name" value="TOPOISOMERASE I DAMAGE AFFECTED PROTEIN 4"/>
    <property type="match status" value="1"/>
</dbReference>
<feature type="transmembrane region" description="Helical" evidence="5">
    <location>
        <begin position="118"/>
        <end position="140"/>
    </location>
</feature>
<accession>A0ABM7NSG7</accession>
<organism evidence="7 8">
    <name type="scientific">Cotonvirus japonicus</name>
    <dbReference type="NCBI Taxonomy" id="2811091"/>
    <lineage>
        <taxon>Viruses</taxon>
        <taxon>Varidnaviria</taxon>
        <taxon>Bamfordvirae</taxon>
        <taxon>Nucleocytoviricota</taxon>
        <taxon>Megaviricetes</taxon>
        <taxon>Imitervirales</taxon>
        <taxon>Mimiviridae</taxon>
        <taxon>Megamimivirinae</taxon>
        <taxon>Cotonvirus</taxon>
        <taxon>Cotonvirus japonicum</taxon>
    </lineage>
</organism>
<evidence type="ECO:0000256" key="1">
    <source>
        <dbReference type="ARBA" id="ARBA00004141"/>
    </source>
</evidence>
<keyword evidence="8" id="KW-1185">Reference proteome</keyword>
<feature type="transmembrane region" description="Helical" evidence="5">
    <location>
        <begin position="152"/>
        <end position="172"/>
    </location>
</feature>
<evidence type="ECO:0000256" key="4">
    <source>
        <dbReference type="ARBA" id="ARBA00023136"/>
    </source>
</evidence>
<sequence length="190" mass="23171">MDYLHSNLFLIPIGIGTSYVYLNFKHQENTILSNIVLFLTFMYFFIDFLLMIKWYKPKNNVYFIHHTIGMMSLYICYFHYNHMLEYIFAYLMFELSTPFLNIALHYKKHNINNIFTLINQLIFMIIFIIVRIFFGSYLLFVTSIKIINIGHPAHYLVFLPIVLQVMNFWWFYKIIRIFMYKLQKQKVSTD</sequence>